<keyword evidence="2" id="KW-1185">Reference proteome</keyword>
<accession>A0A9P6DTP5</accession>
<name>A0A9P6DTP5_9AGAM</name>
<dbReference type="AlphaFoldDB" id="A0A9P6DTP5"/>
<comment type="caution">
    <text evidence="1">The sequence shown here is derived from an EMBL/GenBank/DDBJ whole genome shotgun (WGS) entry which is preliminary data.</text>
</comment>
<sequence length="137" mass="15758">MLLLNPLISRVTAQPPTRHRHLSSLSFIQPIYIPALMLRKSSQRPQNDLSRVKPLGSAKYAWVRVPLNRIRMESEWDGFPVTTMIKFLQSLRHMNVINLRDDALASVYVCIRSSSVLYGSRSHWDSLKTTLTSLRVI</sequence>
<protein>
    <submittedName>
        <fullName evidence="1">Uncharacterized protein</fullName>
    </submittedName>
</protein>
<evidence type="ECO:0000313" key="1">
    <source>
        <dbReference type="EMBL" id="KAF9510834.1"/>
    </source>
</evidence>
<dbReference type="EMBL" id="MU129009">
    <property type="protein sequence ID" value="KAF9510834.1"/>
    <property type="molecule type" value="Genomic_DNA"/>
</dbReference>
<reference evidence="1" key="1">
    <citation type="journal article" date="2020" name="Nat. Commun.">
        <title>Large-scale genome sequencing of mycorrhizal fungi provides insights into the early evolution of symbiotic traits.</title>
        <authorList>
            <person name="Miyauchi S."/>
            <person name="Kiss E."/>
            <person name="Kuo A."/>
            <person name="Drula E."/>
            <person name="Kohler A."/>
            <person name="Sanchez-Garcia M."/>
            <person name="Morin E."/>
            <person name="Andreopoulos B."/>
            <person name="Barry K.W."/>
            <person name="Bonito G."/>
            <person name="Buee M."/>
            <person name="Carver A."/>
            <person name="Chen C."/>
            <person name="Cichocki N."/>
            <person name="Clum A."/>
            <person name="Culley D."/>
            <person name="Crous P.W."/>
            <person name="Fauchery L."/>
            <person name="Girlanda M."/>
            <person name="Hayes R.D."/>
            <person name="Keri Z."/>
            <person name="LaButti K."/>
            <person name="Lipzen A."/>
            <person name="Lombard V."/>
            <person name="Magnuson J."/>
            <person name="Maillard F."/>
            <person name="Murat C."/>
            <person name="Nolan M."/>
            <person name="Ohm R.A."/>
            <person name="Pangilinan J."/>
            <person name="Pereira M.F."/>
            <person name="Perotto S."/>
            <person name="Peter M."/>
            <person name="Pfister S."/>
            <person name="Riley R."/>
            <person name="Sitrit Y."/>
            <person name="Stielow J.B."/>
            <person name="Szollosi G."/>
            <person name="Zifcakova L."/>
            <person name="Stursova M."/>
            <person name="Spatafora J.W."/>
            <person name="Tedersoo L."/>
            <person name="Vaario L.M."/>
            <person name="Yamada A."/>
            <person name="Yan M."/>
            <person name="Wang P."/>
            <person name="Xu J."/>
            <person name="Bruns T."/>
            <person name="Baldrian P."/>
            <person name="Vilgalys R."/>
            <person name="Dunand C."/>
            <person name="Henrissat B."/>
            <person name="Grigoriev I.V."/>
            <person name="Hibbett D."/>
            <person name="Nagy L.G."/>
            <person name="Martin F.M."/>
        </authorList>
    </citation>
    <scope>NUCLEOTIDE SEQUENCE</scope>
    <source>
        <strain evidence="1">UP504</strain>
    </source>
</reference>
<dbReference type="Proteomes" id="UP000886523">
    <property type="component" value="Unassembled WGS sequence"/>
</dbReference>
<organism evidence="1 2">
    <name type="scientific">Hydnum rufescens UP504</name>
    <dbReference type="NCBI Taxonomy" id="1448309"/>
    <lineage>
        <taxon>Eukaryota</taxon>
        <taxon>Fungi</taxon>
        <taxon>Dikarya</taxon>
        <taxon>Basidiomycota</taxon>
        <taxon>Agaricomycotina</taxon>
        <taxon>Agaricomycetes</taxon>
        <taxon>Cantharellales</taxon>
        <taxon>Hydnaceae</taxon>
        <taxon>Hydnum</taxon>
    </lineage>
</organism>
<evidence type="ECO:0000313" key="2">
    <source>
        <dbReference type="Proteomes" id="UP000886523"/>
    </source>
</evidence>
<proteinExistence type="predicted"/>
<gene>
    <name evidence="1" type="ORF">BS47DRAFT_39403</name>
</gene>